<dbReference type="Gene3D" id="1.10.260.40">
    <property type="entry name" value="lambda repressor-like DNA-binding domains"/>
    <property type="match status" value="1"/>
</dbReference>
<dbReference type="Proteomes" id="UP000238176">
    <property type="component" value="Unassembled WGS sequence"/>
</dbReference>
<accession>A0A2T0ULD0</accession>
<feature type="domain" description="HTH lacI-type" evidence="5">
    <location>
        <begin position="13"/>
        <end position="71"/>
    </location>
</feature>
<dbReference type="Gene3D" id="3.40.50.2300">
    <property type="match status" value="2"/>
</dbReference>
<evidence type="ECO:0000256" key="3">
    <source>
        <dbReference type="ARBA" id="ARBA00023125"/>
    </source>
</evidence>
<keyword evidence="7" id="KW-1185">Reference proteome</keyword>
<evidence type="ECO:0000259" key="5">
    <source>
        <dbReference type="PROSITE" id="PS50932"/>
    </source>
</evidence>
<dbReference type="InterPro" id="IPR010982">
    <property type="entry name" value="Lambda_DNA-bd_dom_sf"/>
</dbReference>
<dbReference type="SMART" id="SM00354">
    <property type="entry name" value="HTH_LACI"/>
    <property type="match status" value="1"/>
</dbReference>
<evidence type="ECO:0000256" key="1">
    <source>
        <dbReference type="ARBA" id="ARBA00022491"/>
    </source>
</evidence>
<dbReference type="PANTHER" id="PTHR30146">
    <property type="entry name" value="LACI-RELATED TRANSCRIPTIONAL REPRESSOR"/>
    <property type="match status" value="1"/>
</dbReference>
<organism evidence="6 7">
    <name type="scientific">Glycomyces artemisiae</name>
    <dbReference type="NCBI Taxonomy" id="1076443"/>
    <lineage>
        <taxon>Bacteria</taxon>
        <taxon>Bacillati</taxon>
        <taxon>Actinomycetota</taxon>
        <taxon>Actinomycetes</taxon>
        <taxon>Glycomycetales</taxon>
        <taxon>Glycomycetaceae</taxon>
        <taxon>Glycomyces</taxon>
    </lineage>
</organism>
<dbReference type="EMBL" id="PVTJ01000005">
    <property type="protein sequence ID" value="PRY58647.1"/>
    <property type="molecule type" value="Genomic_DNA"/>
</dbReference>
<gene>
    <name evidence="6" type="ORF">B0I28_105362</name>
</gene>
<dbReference type="InterPro" id="IPR000843">
    <property type="entry name" value="HTH_LacI"/>
</dbReference>
<dbReference type="SUPFAM" id="SSF53822">
    <property type="entry name" value="Periplasmic binding protein-like I"/>
    <property type="match status" value="1"/>
</dbReference>
<evidence type="ECO:0000256" key="4">
    <source>
        <dbReference type="ARBA" id="ARBA00023163"/>
    </source>
</evidence>
<name>A0A2T0ULD0_9ACTN</name>
<reference evidence="6 7" key="1">
    <citation type="submission" date="2018-03" db="EMBL/GenBank/DDBJ databases">
        <title>Genomic Encyclopedia of Type Strains, Phase III (KMG-III): the genomes of soil and plant-associated and newly described type strains.</title>
        <authorList>
            <person name="Whitman W."/>
        </authorList>
    </citation>
    <scope>NUCLEOTIDE SEQUENCE [LARGE SCALE GENOMIC DNA]</scope>
    <source>
        <strain evidence="6 7">CGMCC 4.7067</strain>
    </source>
</reference>
<dbReference type="PANTHER" id="PTHR30146:SF148">
    <property type="entry name" value="HTH-TYPE TRANSCRIPTIONAL REPRESSOR PURR-RELATED"/>
    <property type="match status" value="1"/>
</dbReference>
<dbReference type="OrthoDB" id="9790412at2"/>
<sequence length="356" mass="37838">MATTAKGSGRRKVTQADVAKHAGVSPAIVSAVLNNRQYGNIRISDRTRQRVLDAVRELDYSPNLAARNLAGGSNRLIGVFSWQRLFPLVQEDFFYEFLVGVEEASEQAGYNLLMLTAAKNAAGERSVFPGGANGLQLADGGILLGWGEKHDEIRRLDTERYPFVFIGERDIADVPMSFVAADYRGAVAGIVDRLAGLGHRRIGMVEDTGAEEPVPGRRAGFAEGAARNGIDPAVAALGDGPTGSERLEGPGAAVDWMTERGLTALVVEKSLDAVAIREAAAGRALAAPRDYSLVGLSGTPELPGVAEISELSIPRREMGRKSVDLLVQLLADPDAAPVRARLECGLREAETIGAAR</sequence>
<dbReference type="SUPFAM" id="SSF47413">
    <property type="entry name" value="lambda repressor-like DNA-binding domains"/>
    <property type="match status" value="1"/>
</dbReference>
<dbReference type="GO" id="GO:0003700">
    <property type="term" value="F:DNA-binding transcription factor activity"/>
    <property type="evidence" value="ECO:0007669"/>
    <property type="project" value="TreeGrafter"/>
</dbReference>
<evidence type="ECO:0000313" key="7">
    <source>
        <dbReference type="Proteomes" id="UP000238176"/>
    </source>
</evidence>
<keyword evidence="1" id="KW-0678">Repressor</keyword>
<evidence type="ECO:0000313" key="6">
    <source>
        <dbReference type="EMBL" id="PRY58647.1"/>
    </source>
</evidence>
<dbReference type="AlphaFoldDB" id="A0A2T0ULD0"/>
<comment type="caution">
    <text evidence="6">The sequence shown here is derived from an EMBL/GenBank/DDBJ whole genome shotgun (WGS) entry which is preliminary data.</text>
</comment>
<keyword evidence="2" id="KW-0805">Transcription regulation</keyword>
<evidence type="ECO:0000256" key="2">
    <source>
        <dbReference type="ARBA" id="ARBA00023015"/>
    </source>
</evidence>
<dbReference type="CDD" id="cd01392">
    <property type="entry name" value="HTH_LacI"/>
    <property type="match status" value="1"/>
</dbReference>
<protein>
    <submittedName>
        <fullName evidence="6">DNA-binding LacI/PurR family transcriptional regulator</fullName>
    </submittedName>
</protein>
<dbReference type="GO" id="GO:0000976">
    <property type="term" value="F:transcription cis-regulatory region binding"/>
    <property type="evidence" value="ECO:0007669"/>
    <property type="project" value="TreeGrafter"/>
</dbReference>
<proteinExistence type="predicted"/>
<dbReference type="Pfam" id="PF00356">
    <property type="entry name" value="LacI"/>
    <property type="match status" value="1"/>
</dbReference>
<dbReference type="InterPro" id="IPR028082">
    <property type="entry name" value="Peripla_BP_I"/>
</dbReference>
<keyword evidence="4" id="KW-0804">Transcription</keyword>
<dbReference type="RefSeq" id="WP_106364709.1">
    <property type="nucleotide sequence ID" value="NZ_PVTJ01000005.1"/>
</dbReference>
<dbReference type="Pfam" id="PF13377">
    <property type="entry name" value="Peripla_BP_3"/>
    <property type="match status" value="1"/>
</dbReference>
<dbReference type="CDD" id="cd06267">
    <property type="entry name" value="PBP1_LacI_sugar_binding-like"/>
    <property type="match status" value="1"/>
</dbReference>
<dbReference type="PROSITE" id="PS50932">
    <property type="entry name" value="HTH_LACI_2"/>
    <property type="match status" value="1"/>
</dbReference>
<keyword evidence="3 6" id="KW-0238">DNA-binding</keyword>
<dbReference type="InterPro" id="IPR046335">
    <property type="entry name" value="LacI/GalR-like_sensor"/>
</dbReference>